<proteinExistence type="inferred from homology"/>
<feature type="binding site" evidence="7">
    <location>
        <position position="297"/>
    </location>
    <ligand>
        <name>Zn(2+)</name>
        <dbReference type="ChEBI" id="CHEBI:29105"/>
        <label>2</label>
    </ligand>
</feature>
<feature type="binding site" evidence="7">
    <location>
        <position position="603"/>
    </location>
    <ligand>
        <name>Zn(2+)</name>
        <dbReference type="ChEBI" id="CHEBI:29105"/>
        <label>1</label>
    </ligand>
</feature>
<dbReference type="GO" id="GO:0051603">
    <property type="term" value="P:proteolysis involved in protein catabolic process"/>
    <property type="evidence" value="ECO:0007669"/>
    <property type="project" value="TreeGrafter"/>
</dbReference>
<feature type="binding site" evidence="7">
    <location>
        <position position="234"/>
    </location>
    <ligand>
        <name>Zn(2+)</name>
        <dbReference type="ChEBI" id="CHEBI:29105"/>
        <label>1</label>
    </ligand>
</feature>
<feature type="binding site" evidence="7">
    <location>
        <position position="269"/>
    </location>
    <ligand>
        <name>Zn(2+)</name>
        <dbReference type="ChEBI" id="CHEBI:29105"/>
        <label>1</label>
    </ligand>
</feature>
<feature type="domain" description="Peptidase M20 dimerisation" evidence="10">
    <location>
        <begin position="317"/>
        <end position="461"/>
    </location>
</feature>
<feature type="compositionally biased region" description="Low complexity" evidence="8">
    <location>
        <begin position="47"/>
        <end position="61"/>
    </location>
</feature>
<feature type="transmembrane region" description="Helical" evidence="9">
    <location>
        <begin position="20"/>
        <end position="43"/>
    </location>
</feature>
<dbReference type="Gene3D" id="3.30.70.360">
    <property type="match status" value="1"/>
</dbReference>
<evidence type="ECO:0000256" key="1">
    <source>
        <dbReference type="ARBA" id="ARBA00006247"/>
    </source>
</evidence>
<dbReference type="Pfam" id="PF01546">
    <property type="entry name" value="Peptidase_M20"/>
    <property type="match status" value="1"/>
</dbReference>
<comment type="similarity">
    <text evidence="1">Belongs to the peptidase M20A family.</text>
</comment>
<dbReference type="InterPro" id="IPR036264">
    <property type="entry name" value="Bact_exopeptidase_dim_dom"/>
</dbReference>
<dbReference type="CDD" id="cd05674">
    <property type="entry name" value="M20_yscS"/>
    <property type="match status" value="1"/>
</dbReference>
<dbReference type="PIRSF" id="PIRSF037217">
    <property type="entry name" value="Carboxypeptidase_S"/>
    <property type="match status" value="1"/>
</dbReference>
<evidence type="ECO:0000256" key="4">
    <source>
        <dbReference type="ARBA" id="ARBA00022801"/>
    </source>
</evidence>
<comment type="caution">
    <text evidence="11">The sequence shown here is derived from an EMBL/GenBank/DDBJ whole genome shotgun (WGS) entry which is preliminary data.</text>
</comment>
<keyword evidence="2" id="KW-0645">Protease</keyword>
<protein>
    <submittedName>
        <fullName evidence="11">Peptidase M20/M25/M40 family protein</fullName>
    </submittedName>
</protein>
<dbReference type="Gene3D" id="1.10.150.900">
    <property type="match status" value="1"/>
</dbReference>
<keyword evidence="9" id="KW-0472">Membrane</keyword>
<dbReference type="InterPro" id="IPR017141">
    <property type="entry name" value="Pept_M20_carboxypep"/>
</dbReference>
<dbReference type="AlphaFoldDB" id="A0A8X7NJX7"/>
<feature type="region of interest" description="Disordered" evidence="8">
    <location>
        <begin position="46"/>
        <end position="66"/>
    </location>
</feature>
<evidence type="ECO:0000313" key="12">
    <source>
        <dbReference type="Proteomes" id="UP000590412"/>
    </source>
</evidence>
<keyword evidence="3 7" id="KW-0479">Metal-binding</keyword>
<reference evidence="11" key="1">
    <citation type="submission" date="2020-03" db="EMBL/GenBank/DDBJ databases">
        <title>FDA dAtabase for Regulatory Grade micrObial Sequences (FDA-ARGOS): Supporting development and validation of Infectious Disease Dx tests.</title>
        <authorList>
            <person name="Campos J."/>
            <person name="Goldberg B."/>
            <person name="Tallon L."/>
            <person name="Sadzewicz L."/>
            <person name="Vavikolanu K."/>
            <person name="Mehta A."/>
            <person name="Aluvathingal J."/>
            <person name="Nadendla S."/>
            <person name="Nandy P."/>
            <person name="Geyer C."/>
            <person name="Yan Y."/>
            <person name="Sichtig H."/>
        </authorList>
    </citation>
    <scope>NUCLEOTIDE SEQUENCE [LARGE SCALE GENOMIC DNA]</scope>
    <source>
        <strain evidence="11">FDAARGOS_652</strain>
    </source>
</reference>
<keyword evidence="9" id="KW-1133">Transmembrane helix</keyword>
<feature type="active site" description="Proton acceptor" evidence="6">
    <location>
        <position position="268"/>
    </location>
</feature>
<feature type="binding site" evidence="7">
    <location>
        <position position="234"/>
    </location>
    <ligand>
        <name>Zn(2+)</name>
        <dbReference type="ChEBI" id="CHEBI:29105"/>
        <label>2</label>
    </ligand>
</feature>
<keyword evidence="9" id="KW-0812">Transmembrane</keyword>
<dbReference type="PANTHER" id="PTHR45962:SF1">
    <property type="entry name" value="N-FATTY-ACYL-AMINO ACID SYNTHASE_HYDROLASE PM20D1"/>
    <property type="match status" value="1"/>
</dbReference>
<dbReference type="GO" id="GO:0004181">
    <property type="term" value="F:metallocarboxypeptidase activity"/>
    <property type="evidence" value="ECO:0007669"/>
    <property type="project" value="InterPro"/>
</dbReference>
<evidence type="ECO:0000256" key="9">
    <source>
        <dbReference type="SAM" id="Phobius"/>
    </source>
</evidence>
<evidence type="ECO:0000256" key="8">
    <source>
        <dbReference type="SAM" id="MobiDB-lite"/>
    </source>
</evidence>
<dbReference type="EMBL" id="JABWAB010000009">
    <property type="protein sequence ID" value="KAF6045534.1"/>
    <property type="molecule type" value="Genomic_DNA"/>
</dbReference>
<accession>A0A8X7NJX7</accession>
<dbReference type="InterPro" id="IPR001261">
    <property type="entry name" value="ArgE/DapE_CS"/>
</dbReference>
<dbReference type="SUPFAM" id="SSF55031">
    <property type="entry name" value="Bacterial exopeptidase dimerisation domain"/>
    <property type="match status" value="1"/>
</dbReference>
<dbReference type="PROSITE" id="PS00758">
    <property type="entry name" value="ARGE_DAPE_CPG2_1"/>
    <property type="match status" value="1"/>
</dbReference>
<name>A0A8X7NJX7_CANPA</name>
<evidence type="ECO:0000256" key="3">
    <source>
        <dbReference type="ARBA" id="ARBA00022723"/>
    </source>
</evidence>
<evidence type="ECO:0000313" key="11">
    <source>
        <dbReference type="EMBL" id="KAF6045534.1"/>
    </source>
</evidence>
<keyword evidence="4" id="KW-0378">Hydrolase</keyword>
<dbReference type="Proteomes" id="UP000590412">
    <property type="component" value="Unassembled WGS sequence"/>
</dbReference>
<dbReference type="PANTHER" id="PTHR45962">
    <property type="entry name" value="N-FATTY-ACYL-AMINO ACID SYNTHASE/HYDROLASE PM20D1"/>
    <property type="match status" value="1"/>
</dbReference>
<evidence type="ECO:0000259" key="10">
    <source>
        <dbReference type="Pfam" id="PF07687"/>
    </source>
</evidence>
<dbReference type="SUPFAM" id="SSF53187">
    <property type="entry name" value="Zn-dependent exopeptidases"/>
    <property type="match status" value="1"/>
</dbReference>
<dbReference type="Pfam" id="PF07687">
    <property type="entry name" value="M20_dimer"/>
    <property type="match status" value="1"/>
</dbReference>
<feature type="active site" evidence="6">
    <location>
        <position position="201"/>
    </location>
</feature>
<evidence type="ECO:0000256" key="5">
    <source>
        <dbReference type="ARBA" id="ARBA00022833"/>
    </source>
</evidence>
<sequence length="634" mass="70893">MVLEKSHSQTQLSKRGTGSIGRVLVIFVIFFTIAYSISTHFLVTPKPQSQSQSQPQSQPQSITSHPPCGSQWNFFKKPKQEICRQYDYKYPQSYLKDNSTVLNILFNENFRNQSAKKLSQAVQIPTDVYDDDPSVEKDPQYWNDKFEPFYNYLNKTFPIVFSNLQVELVHSHAIVITWKGLSSSSPELPELKPILLTAHQDVVPIQKSTLYQWTYPPYDGVYDGEKLWGRGSSDCKNLLIGLLESVEELYKSGFKPKRTIILGFGFDEEVGGDRGAQHIGQFLTQRYGNDSFYAVIDEGGQSVAYEDGVTLALPGTSEKGSTDVVVEINTPGGHSSVPPLSQHTSIGLMANLIENLERDHFQPILSPRNPTFHEYQCIAKYSPTLPHKIKKSLIAAGSSHRANKVATKWLYNKSLLSRYLITSTQAVDVINGGVKSNALPEYVKAVINHRIAVESSVDEVYNHDLRHAKNLAKWFDLGLTSEGKILRNETKNGKITIHKASQLEPAPTTPTVGKVWELFSGNIRHVYEQLVPSNEKKHAGGSGCSDADANANAGVSVAGGGKQVIVAPGIATGNTDTRYYWNLTKNIFRYRPGLFTTVESHAHGVDVFIRFDSHLQIIAFYYEYLQLINEDENL</sequence>
<dbReference type="GO" id="GO:0046872">
    <property type="term" value="F:metal ion binding"/>
    <property type="evidence" value="ECO:0007669"/>
    <property type="project" value="UniProtKB-KW"/>
</dbReference>
<gene>
    <name evidence="11" type="ORF">FOB60_005106</name>
</gene>
<feature type="binding site" evidence="7">
    <location>
        <position position="199"/>
    </location>
    <ligand>
        <name>Zn(2+)</name>
        <dbReference type="ChEBI" id="CHEBI:29105"/>
        <label>2</label>
    </ligand>
</feature>
<organism evidence="11 12">
    <name type="scientific">Candida parapsilosis</name>
    <name type="common">Yeast</name>
    <dbReference type="NCBI Taxonomy" id="5480"/>
    <lineage>
        <taxon>Eukaryota</taxon>
        <taxon>Fungi</taxon>
        <taxon>Dikarya</taxon>
        <taxon>Ascomycota</taxon>
        <taxon>Saccharomycotina</taxon>
        <taxon>Pichiomycetes</taxon>
        <taxon>Debaryomycetaceae</taxon>
        <taxon>Candida/Lodderomyces clade</taxon>
        <taxon>Candida</taxon>
    </lineage>
</organism>
<evidence type="ECO:0000256" key="6">
    <source>
        <dbReference type="PIRSR" id="PIRSR037217-1"/>
    </source>
</evidence>
<evidence type="ECO:0000256" key="7">
    <source>
        <dbReference type="PIRSR" id="PIRSR037217-2"/>
    </source>
</evidence>
<dbReference type="InterPro" id="IPR011650">
    <property type="entry name" value="Peptidase_M20_dimer"/>
</dbReference>
<dbReference type="Gene3D" id="3.40.630.10">
    <property type="entry name" value="Zn peptidases"/>
    <property type="match status" value="1"/>
</dbReference>
<keyword evidence="5 7" id="KW-0862">Zinc</keyword>
<dbReference type="GO" id="GO:0000328">
    <property type="term" value="C:fungal-type vacuole lumen"/>
    <property type="evidence" value="ECO:0007669"/>
    <property type="project" value="TreeGrafter"/>
</dbReference>
<evidence type="ECO:0000256" key="2">
    <source>
        <dbReference type="ARBA" id="ARBA00022670"/>
    </source>
</evidence>
<dbReference type="InterPro" id="IPR002933">
    <property type="entry name" value="Peptidase_M20"/>
</dbReference>
<dbReference type="InterPro" id="IPR047177">
    <property type="entry name" value="Pept_M20A"/>
</dbReference>
<dbReference type="PROSITE" id="PS00759">
    <property type="entry name" value="ARGE_DAPE_CPG2_2"/>
    <property type="match status" value="1"/>
</dbReference>